<keyword evidence="1" id="KW-0175">Coiled coil</keyword>
<feature type="region of interest" description="Disordered" evidence="2">
    <location>
        <begin position="1"/>
        <end position="25"/>
    </location>
</feature>
<protein>
    <submittedName>
        <fullName evidence="3">Uncharacterized protein</fullName>
    </submittedName>
</protein>
<feature type="coiled-coil region" evidence="1">
    <location>
        <begin position="469"/>
        <end position="500"/>
    </location>
</feature>
<reference evidence="4" key="1">
    <citation type="journal article" date="2010" name="Nature">
        <title>The Amphimedon queenslandica genome and the evolution of animal complexity.</title>
        <authorList>
            <person name="Srivastava M."/>
            <person name="Simakov O."/>
            <person name="Chapman J."/>
            <person name="Fahey B."/>
            <person name="Gauthier M.E."/>
            <person name="Mitros T."/>
            <person name="Richards G.S."/>
            <person name="Conaco C."/>
            <person name="Dacre M."/>
            <person name="Hellsten U."/>
            <person name="Larroux C."/>
            <person name="Putnam N.H."/>
            <person name="Stanke M."/>
            <person name="Adamska M."/>
            <person name="Darling A."/>
            <person name="Degnan S.M."/>
            <person name="Oakley T.H."/>
            <person name="Plachetzki D.C."/>
            <person name="Zhai Y."/>
            <person name="Adamski M."/>
            <person name="Calcino A."/>
            <person name="Cummins S.F."/>
            <person name="Goodstein D.M."/>
            <person name="Harris C."/>
            <person name="Jackson D.J."/>
            <person name="Leys S.P."/>
            <person name="Shu S."/>
            <person name="Woodcroft B.J."/>
            <person name="Vervoort M."/>
            <person name="Kosik K.S."/>
            <person name="Manning G."/>
            <person name="Degnan B.M."/>
            <person name="Rokhsar D.S."/>
        </authorList>
    </citation>
    <scope>NUCLEOTIDE SEQUENCE [LARGE SCALE GENOMIC DNA]</scope>
</reference>
<feature type="compositionally biased region" description="Polar residues" evidence="2">
    <location>
        <begin position="584"/>
        <end position="593"/>
    </location>
</feature>
<dbReference type="KEGG" id="aqu:109585581"/>
<feature type="compositionally biased region" description="Basic and acidic residues" evidence="2">
    <location>
        <begin position="566"/>
        <end position="575"/>
    </location>
</feature>
<reference evidence="3" key="2">
    <citation type="submission" date="2024-06" db="UniProtKB">
        <authorList>
            <consortium name="EnsemblMetazoa"/>
        </authorList>
    </citation>
    <scope>IDENTIFICATION</scope>
</reference>
<evidence type="ECO:0000313" key="4">
    <source>
        <dbReference type="Proteomes" id="UP000007879"/>
    </source>
</evidence>
<evidence type="ECO:0000256" key="2">
    <source>
        <dbReference type="SAM" id="MobiDB-lite"/>
    </source>
</evidence>
<sequence>MAAVPLSRSDEPMVATPPTSHTSEGHLIQPVATVNPGVVDLELKIDRYPELQEIANNLQGKYDFLVSALEKSLKDHHIDVKRAKRLIERCLMTKAGVVSELKPCIDIFEKANDFESFFDFLSKYKFIGYINYKLLKKLAELVKDDEINNRFYEYEKEYTKLLSSASFQDIIPLLERKSELSPTAPLGLPYVSFRLERPWLHTVVYTWISTFGEFSWSYYALLKQLRENCVIITYAILPCVLDDVIRDLNDPVILKKLEDKDVTVTEIIESPQKEEGIKEKERFIKKLMENLQATEKELKEVKETHEDYMSKAMDENVKKDRQIAQSVKKTQNLQEKLDEKKAELDEKKAELDEKKDKLKQHERDLEDTSSELKIKDELCQKAKEELEEEQRICGEKIEEANTNYAQRKKETQRDMEEQLQILRQESSQALALKGMVSALVNELVEMGLINVTNVVTDVKDNMTDMKSGMKQTAQKIKETQRQMSDKMNETTEELSKKMEEQGTAFRDEVQSTTSRLKDELAAKTDEQVEGMTEKIKTDVKEAIIANIVASSAPVQETTYTAFEEDQNPHDQETSHHILSSSSSNCGNDTYSMQETHDILREDPTIASK</sequence>
<evidence type="ECO:0000313" key="3">
    <source>
        <dbReference type="EnsemblMetazoa" id="XP_019857264.1"/>
    </source>
</evidence>
<dbReference type="GeneID" id="109585581"/>
<evidence type="ECO:0000256" key="1">
    <source>
        <dbReference type="SAM" id="Coils"/>
    </source>
</evidence>
<accession>A0AAN0JJW6</accession>
<feature type="compositionally biased region" description="Basic and acidic residues" evidence="2">
    <location>
        <begin position="594"/>
        <end position="608"/>
    </location>
</feature>
<feature type="coiled-coil region" evidence="1">
    <location>
        <begin position="277"/>
        <end position="428"/>
    </location>
</feature>
<dbReference type="RefSeq" id="XP_019857264.1">
    <property type="nucleotide sequence ID" value="XM_020001705.1"/>
</dbReference>
<name>A0AAN0JJW6_AMPQE</name>
<proteinExistence type="predicted"/>
<feature type="region of interest" description="Disordered" evidence="2">
    <location>
        <begin position="559"/>
        <end position="608"/>
    </location>
</feature>
<organism evidence="3 4">
    <name type="scientific">Amphimedon queenslandica</name>
    <name type="common">Sponge</name>
    <dbReference type="NCBI Taxonomy" id="400682"/>
    <lineage>
        <taxon>Eukaryota</taxon>
        <taxon>Metazoa</taxon>
        <taxon>Porifera</taxon>
        <taxon>Demospongiae</taxon>
        <taxon>Heteroscleromorpha</taxon>
        <taxon>Haplosclerida</taxon>
        <taxon>Niphatidae</taxon>
        <taxon>Amphimedon</taxon>
    </lineage>
</organism>
<keyword evidence="4" id="KW-1185">Reference proteome</keyword>
<dbReference type="Proteomes" id="UP000007879">
    <property type="component" value="Unassembled WGS sequence"/>
</dbReference>
<dbReference type="EnsemblMetazoa" id="XM_020001705.1">
    <property type="protein sequence ID" value="XP_019857264.1"/>
    <property type="gene ID" value="LOC109585581"/>
</dbReference>
<dbReference type="AlphaFoldDB" id="A0AAN0JJW6"/>